<dbReference type="EMBL" id="CAFBMH010000268">
    <property type="protein sequence ID" value="CAB4943831.1"/>
    <property type="molecule type" value="Genomic_DNA"/>
</dbReference>
<organism evidence="1">
    <name type="scientific">freshwater metagenome</name>
    <dbReference type="NCBI Taxonomy" id="449393"/>
    <lineage>
        <taxon>unclassified sequences</taxon>
        <taxon>metagenomes</taxon>
        <taxon>ecological metagenomes</taxon>
    </lineage>
</organism>
<gene>
    <name evidence="1" type="ORF">UFOPK3543_03402</name>
</gene>
<sequence length="29" mass="3463">MNIMELSQLMRKSTLRGESWGQNLIPRSW</sequence>
<proteinExistence type="predicted"/>
<protein>
    <submittedName>
        <fullName evidence="1">Unannotated protein</fullName>
    </submittedName>
</protein>
<reference evidence="1" key="1">
    <citation type="submission" date="2020-05" db="EMBL/GenBank/DDBJ databases">
        <authorList>
            <person name="Chiriac C."/>
            <person name="Salcher M."/>
            <person name="Ghai R."/>
            <person name="Kavagutti S V."/>
        </authorList>
    </citation>
    <scope>NUCLEOTIDE SEQUENCE</scope>
</reference>
<name>A0A6J7JMG3_9ZZZZ</name>
<dbReference type="AlphaFoldDB" id="A0A6J7JMG3"/>
<evidence type="ECO:0000313" key="1">
    <source>
        <dbReference type="EMBL" id="CAB4943831.1"/>
    </source>
</evidence>
<accession>A0A6J7JMG3</accession>